<dbReference type="OrthoDB" id="202451at2157"/>
<proteinExistence type="predicted"/>
<dbReference type="RefSeq" id="WP_124193708.1">
    <property type="nucleotide sequence ID" value="NZ_REGA01000001.1"/>
</dbReference>
<protein>
    <submittedName>
        <fullName evidence="1">Uncharacterized protein</fullName>
    </submittedName>
</protein>
<name>A0A3N6MKH9_NATCH</name>
<dbReference type="EMBL" id="REGA01000001">
    <property type="protein sequence ID" value="RQG97730.1"/>
    <property type="molecule type" value="Genomic_DNA"/>
</dbReference>
<evidence type="ECO:0000313" key="2">
    <source>
        <dbReference type="Proteomes" id="UP000282323"/>
    </source>
</evidence>
<gene>
    <name evidence="1" type="ORF">EA473_00475</name>
</gene>
<reference evidence="1 2" key="1">
    <citation type="submission" date="2018-10" db="EMBL/GenBank/DDBJ databases">
        <title>Natrarchaeobius chitinivorans gen. nov., sp. nov., and Natrarchaeobius haloalkaliphilus sp. nov., alkaliphilic, chitin-utilizing haloarchaea from hypersaline alkaline lakes.</title>
        <authorList>
            <person name="Sorokin D.Y."/>
            <person name="Elcheninov A.G."/>
            <person name="Kostrikina N.A."/>
            <person name="Bale N.J."/>
            <person name="Sinninghe Damste J.S."/>
            <person name="Khijniak T.V."/>
            <person name="Kublanov I.V."/>
            <person name="Toshchakov S.V."/>
        </authorList>
    </citation>
    <scope>NUCLEOTIDE SEQUENCE [LARGE SCALE GENOMIC DNA]</scope>
    <source>
        <strain evidence="1 2">AArcht4T</strain>
    </source>
</reference>
<sequence length="134" mass="14610">MTEETYTLVGVYVSRPVHDDLAEYLYDEAGVVDLEEYFDPSASEPPVGDPGADATAALIESIVSEFASLYDEADFEAARAVDPDAFVLRHLAADPDTVANAREQFQAAGTIQNADLRTVHTAIFDAWLTRRGAR</sequence>
<accession>A0A3N6MKH9</accession>
<comment type="caution">
    <text evidence="1">The sequence shown here is derived from an EMBL/GenBank/DDBJ whole genome shotgun (WGS) entry which is preliminary data.</text>
</comment>
<keyword evidence="2" id="KW-1185">Reference proteome</keyword>
<dbReference type="AlphaFoldDB" id="A0A3N6MKH9"/>
<evidence type="ECO:0000313" key="1">
    <source>
        <dbReference type="EMBL" id="RQG97730.1"/>
    </source>
</evidence>
<organism evidence="1 2">
    <name type="scientific">Natrarchaeobius chitinivorans</name>
    <dbReference type="NCBI Taxonomy" id="1679083"/>
    <lineage>
        <taxon>Archaea</taxon>
        <taxon>Methanobacteriati</taxon>
        <taxon>Methanobacteriota</taxon>
        <taxon>Stenosarchaea group</taxon>
        <taxon>Halobacteria</taxon>
        <taxon>Halobacteriales</taxon>
        <taxon>Natrialbaceae</taxon>
        <taxon>Natrarchaeobius</taxon>
    </lineage>
</organism>
<dbReference type="Proteomes" id="UP000282323">
    <property type="component" value="Unassembled WGS sequence"/>
</dbReference>